<dbReference type="FunFam" id="3.40.50.1240:FF:000003">
    <property type="entry name" value="2,3-bisphosphoglycerate-dependent phosphoglycerate mutase"/>
    <property type="match status" value="1"/>
</dbReference>
<organism evidence="11 12">
    <name type="scientific">Defluviicoccus vanus</name>
    <dbReference type="NCBI Taxonomy" id="111831"/>
    <lineage>
        <taxon>Bacteria</taxon>
        <taxon>Pseudomonadati</taxon>
        <taxon>Pseudomonadota</taxon>
        <taxon>Alphaproteobacteria</taxon>
        <taxon>Rhodospirillales</taxon>
        <taxon>Rhodospirillaceae</taxon>
        <taxon>Defluviicoccus</taxon>
    </lineage>
</organism>
<dbReference type="InterPro" id="IPR001345">
    <property type="entry name" value="PG/BPGM_mutase_AS"/>
</dbReference>
<dbReference type="EMBL" id="CP053923">
    <property type="protein sequence ID" value="QNT70234.1"/>
    <property type="molecule type" value="Genomic_DNA"/>
</dbReference>
<feature type="site" description="Transition state stabilizer" evidence="6 9">
    <location>
        <position position="183"/>
    </location>
</feature>
<keyword evidence="5 6" id="KW-0413">Isomerase</keyword>
<dbReference type="InterPro" id="IPR005952">
    <property type="entry name" value="Phosphogly_mut1"/>
</dbReference>
<dbReference type="SUPFAM" id="SSF53254">
    <property type="entry name" value="Phosphoglycerate mutase-like"/>
    <property type="match status" value="1"/>
</dbReference>
<dbReference type="EC" id="5.4.2.11" evidence="6 10"/>
<dbReference type="KEGG" id="dvn:HQ394_13980"/>
<feature type="binding site" evidence="6 8">
    <location>
        <begin position="88"/>
        <end position="91"/>
    </location>
    <ligand>
        <name>substrate</name>
    </ligand>
</feature>
<evidence type="ECO:0000256" key="3">
    <source>
        <dbReference type="ARBA" id="ARBA00022432"/>
    </source>
</evidence>
<dbReference type="Gene3D" id="3.40.50.1240">
    <property type="entry name" value="Phosphoglycerate mutase-like"/>
    <property type="match status" value="1"/>
</dbReference>
<evidence type="ECO:0000256" key="5">
    <source>
        <dbReference type="ARBA" id="ARBA00023235"/>
    </source>
</evidence>
<dbReference type="InterPro" id="IPR013078">
    <property type="entry name" value="His_Pase_superF_clade-1"/>
</dbReference>
<comment type="catalytic activity">
    <reaction evidence="1 6 10">
        <text>(2R)-2-phosphoglycerate = (2R)-3-phosphoglycerate</text>
        <dbReference type="Rhea" id="RHEA:15901"/>
        <dbReference type="ChEBI" id="CHEBI:58272"/>
        <dbReference type="ChEBI" id="CHEBI:58289"/>
        <dbReference type="EC" id="5.4.2.11"/>
    </reaction>
</comment>
<evidence type="ECO:0000256" key="10">
    <source>
        <dbReference type="RuleBase" id="RU004512"/>
    </source>
</evidence>
<keyword evidence="3 6" id="KW-0312">Gluconeogenesis</keyword>
<protein>
    <recommendedName>
        <fullName evidence="6 10">2,3-bisphosphoglycerate-dependent phosphoglycerate mutase</fullName>
        <shortName evidence="6">BPG-dependent PGAM</shortName>
        <shortName evidence="6">PGAM</shortName>
        <shortName evidence="6">Phosphoglyceromutase</shortName>
        <shortName evidence="6">dPGM</shortName>
        <ecNumber evidence="6 10">5.4.2.11</ecNumber>
    </recommendedName>
</protein>
<evidence type="ECO:0000313" key="12">
    <source>
        <dbReference type="Proteomes" id="UP000516369"/>
    </source>
</evidence>
<dbReference type="Pfam" id="PF00300">
    <property type="entry name" value="His_Phos_1"/>
    <property type="match status" value="1"/>
</dbReference>
<evidence type="ECO:0000313" key="11">
    <source>
        <dbReference type="EMBL" id="QNT70234.1"/>
    </source>
</evidence>
<dbReference type="RefSeq" id="WP_190260720.1">
    <property type="nucleotide sequence ID" value="NZ_CP053923.1"/>
</dbReference>
<evidence type="ECO:0000256" key="6">
    <source>
        <dbReference type="HAMAP-Rule" id="MF_01039"/>
    </source>
</evidence>
<dbReference type="PROSITE" id="PS00175">
    <property type="entry name" value="PG_MUTASE"/>
    <property type="match status" value="1"/>
</dbReference>
<dbReference type="UniPathway" id="UPA00109">
    <property type="reaction ID" value="UER00186"/>
</dbReference>
<gene>
    <name evidence="6 11" type="primary">gpmA</name>
    <name evidence="11" type="ORF">HQ394_13980</name>
</gene>
<evidence type="ECO:0000256" key="2">
    <source>
        <dbReference type="ARBA" id="ARBA00006717"/>
    </source>
</evidence>
<evidence type="ECO:0000256" key="7">
    <source>
        <dbReference type="PIRSR" id="PIRSR613078-1"/>
    </source>
</evidence>
<dbReference type="InterPro" id="IPR029033">
    <property type="entry name" value="His_PPase_superfam"/>
</dbReference>
<keyword evidence="12" id="KW-1185">Reference proteome</keyword>
<evidence type="ECO:0000256" key="9">
    <source>
        <dbReference type="PIRSR" id="PIRSR613078-3"/>
    </source>
</evidence>
<feature type="binding site" evidence="6 8">
    <location>
        <position position="99"/>
    </location>
    <ligand>
        <name>substrate</name>
    </ligand>
</feature>
<comment type="similarity">
    <text evidence="2 6">Belongs to the phosphoglycerate mutase family. BPG-dependent PGAM subfamily.</text>
</comment>
<feature type="binding site" evidence="6 8">
    <location>
        <begin position="9"/>
        <end position="16"/>
    </location>
    <ligand>
        <name>substrate</name>
    </ligand>
</feature>
<dbReference type="GO" id="GO:0004619">
    <property type="term" value="F:phosphoglycerate mutase activity"/>
    <property type="evidence" value="ECO:0007669"/>
    <property type="project" value="UniProtKB-UniRule"/>
</dbReference>
<name>A0A7H1N3E8_9PROT</name>
<keyword evidence="4 6" id="KW-0324">Glycolysis</keyword>
<dbReference type="NCBIfam" id="TIGR01258">
    <property type="entry name" value="pgm_1"/>
    <property type="match status" value="1"/>
</dbReference>
<dbReference type="Proteomes" id="UP000516369">
    <property type="component" value="Chromosome"/>
</dbReference>
<dbReference type="PIRSF" id="PIRSF000709">
    <property type="entry name" value="6PFK_2-Ptase"/>
    <property type="match status" value="1"/>
</dbReference>
<dbReference type="PANTHER" id="PTHR11931">
    <property type="entry name" value="PHOSPHOGLYCERATE MUTASE"/>
    <property type="match status" value="1"/>
</dbReference>
<comment type="pathway">
    <text evidence="6 10">Carbohydrate degradation; glycolysis; pyruvate from D-glyceraldehyde 3-phosphate: step 3/5.</text>
</comment>
<feature type="active site" description="Tele-phosphohistidine intermediate" evidence="6 7">
    <location>
        <position position="10"/>
    </location>
</feature>
<dbReference type="NCBIfam" id="NF010713">
    <property type="entry name" value="PRK14115.1"/>
    <property type="match status" value="1"/>
</dbReference>
<dbReference type="HAMAP" id="MF_01039">
    <property type="entry name" value="PGAM_GpmA"/>
    <property type="match status" value="1"/>
</dbReference>
<reference evidence="11 12" key="1">
    <citation type="submission" date="2020-05" db="EMBL/GenBank/DDBJ databases">
        <title>Complete closed genome sequence of Defluviicoccus vanus.</title>
        <authorList>
            <person name="Bessarab I."/>
            <person name="Arumugam K."/>
            <person name="Maszenan A.M."/>
            <person name="Seviour R.J."/>
            <person name="Williams R.B."/>
        </authorList>
    </citation>
    <scope>NUCLEOTIDE SEQUENCE [LARGE SCALE GENOMIC DNA]</scope>
    <source>
        <strain evidence="11 12">Ben 114</strain>
    </source>
</reference>
<feature type="binding site" evidence="6 8">
    <location>
        <begin position="115"/>
        <end position="116"/>
    </location>
    <ligand>
        <name>substrate</name>
    </ligand>
</feature>
<dbReference type="GO" id="GO:0006094">
    <property type="term" value="P:gluconeogenesis"/>
    <property type="evidence" value="ECO:0007669"/>
    <property type="project" value="UniProtKB-UniRule"/>
</dbReference>
<feature type="active site" description="Proton donor/acceptor" evidence="6 7">
    <location>
        <position position="88"/>
    </location>
</feature>
<sequence>MASTLILLRHGESEWNLANRFTGWVDVDLSEKGRGEAKRSGASLKEEGIKVDIAFTSVLKRAIRTLWIALDEMDQMWVPVVRAWQLNERHYGDLQGLNKSETAKKFGEDQVKIWRRSFDIPPPPLSLDNPMHPRFERRYAHLDPVVLPATESLKITLDRVMPFWANTVVPHLRVGQTVMIAAHGNSLRALVKHLNKISDQDIIELNIPTGLPRLYKLDDDLNVLEDRYLADEAAVKAAAAAVAAQGKA</sequence>
<feature type="binding site" evidence="6 8">
    <location>
        <begin position="184"/>
        <end position="185"/>
    </location>
    <ligand>
        <name>substrate</name>
    </ligand>
</feature>
<dbReference type="GO" id="GO:0006096">
    <property type="term" value="P:glycolytic process"/>
    <property type="evidence" value="ECO:0007669"/>
    <property type="project" value="UniProtKB-UniRule"/>
</dbReference>
<comment type="subunit">
    <text evidence="6">Homodimer.</text>
</comment>
<dbReference type="SMART" id="SM00855">
    <property type="entry name" value="PGAM"/>
    <property type="match status" value="1"/>
</dbReference>
<accession>A0A7H1N3E8</accession>
<feature type="binding site" evidence="6 8">
    <location>
        <begin position="22"/>
        <end position="23"/>
    </location>
    <ligand>
        <name>substrate</name>
    </ligand>
</feature>
<evidence type="ECO:0000256" key="8">
    <source>
        <dbReference type="PIRSR" id="PIRSR613078-2"/>
    </source>
</evidence>
<dbReference type="CDD" id="cd07067">
    <property type="entry name" value="HP_PGM_like"/>
    <property type="match status" value="1"/>
</dbReference>
<comment type="function">
    <text evidence="6 10">Catalyzes the interconversion of 2-phosphoglycerate and 3-phosphoglycerate.</text>
</comment>
<evidence type="ECO:0000256" key="1">
    <source>
        <dbReference type="ARBA" id="ARBA00000380"/>
    </source>
</evidence>
<dbReference type="AlphaFoldDB" id="A0A7H1N3E8"/>
<evidence type="ECO:0000256" key="4">
    <source>
        <dbReference type="ARBA" id="ARBA00023152"/>
    </source>
</evidence>
<feature type="binding site" evidence="6 8">
    <location>
        <position position="61"/>
    </location>
    <ligand>
        <name>substrate</name>
    </ligand>
</feature>
<proteinExistence type="inferred from homology"/>